<dbReference type="HAMAP" id="MF_01161">
    <property type="entry name" value="tRNA_Ile_lys_synt"/>
    <property type="match status" value="1"/>
</dbReference>
<feature type="domain" description="tRNA(Ile)-lysidine/2-thiocytidine synthase N-terminal" evidence="7">
    <location>
        <begin position="25"/>
        <end position="203"/>
    </location>
</feature>
<dbReference type="CDD" id="cd01992">
    <property type="entry name" value="TilS_N"/>
    <property type="match status" value="1"/>
</dbReference>
<dbReference type="GeneID" id="33358439"/>
<comment type="subcellular location">
    <subcellularLocation>
        <location evidence="6">Plastid</location>
        <location evidence="6">Chloroplast</location>
    </subcellularLocation>
</comment>
<evidence type="ECO:0000256" key="4">
    <source>
        <dbReference type="ARBA" id="ARBA00022840"/>
    </source>
</evidence>
<proteinExistence type="inferred from homology"/>
<dbReference type="PANTHER" id="PTHR43033:SF1">
    <property type="entry name" value="TRNA(ILE)-LYSIDINE SYNTHASE-RELATED"/>
    <property type="match status" value="1"/>
</dbReference>
<dbReference type="EC" id="6.3.4.19" evidence="6"/>
<dbReference type="PANTHER" id="PTHR43033">
    <property type="entry name" value="TRNA(ILE)-LYSIDINE SYNTHASE-RELATED"/>
    <property type="match status" value="1"/>
</dbReference>
<protein>
    <recommendedName>
        <fullName evidence="6">tRNA(Ile)-lysidine synthase, chloroplastic</fullName>
        <ecNumber evidence="6">6.3.4.19</ecNumber>
    </recommendedName>
    <alternativeName>
        <fullName evidence="6">tRNA(Ile)-2-lysyl-cytidine synthase</fullName>
    </alternativeName>
    <alternativeName>
        <fullName evidence="6">tRNA(Ile)-lysidine synthetase</fullName>
    </alternativeName>
</protein>
<gene>
    <name evidence="6 8" type="primary">tilS</name>
</gene>
<geneLocation type="chloroplast" evidence="8"/>
<dbReference type="GO" id="GO:0006400">
    <property type="term" value="P:tRNA modification"/>
    <property type="evidence" value="ECO:0007669"/>
    <property type="project" value="UniProtKB-UniRule"/>
</dbReference>
<evidence type="ECO:0000256" key="2">
    <source>
        <dbReference type="ARBA" id="ARBA00022694"/>
    </source>
</evidence>
<dbReference type="RefSeq" id="YP_009396140.1">
    <property type="nucleotide sequence ID" value="NC_035281.1"/>
</dbReference>
<comment type="function">
    <text evidence="6">Ligates lysine onto the cytidine present at position 34 of the AUA codon-specific tRNA(Ile) that contains the anticodon CAU, in an ATP-dependent manner. Cytidine is converted to lysidine, thus changing the amino acid specificity of the tRNA from methionine to isoleucine.</text>
</comment>
<feature type="binding site" evidence="6">
    <location>
        <begin position="30"/>
        <end position="35"/>
    </location>
    <ligand>
        <name>ATP</name>
        <dbReference type="ChEBI" id="CHEBI:30616"/>
    </ligand>
</feature>
<dbReference type="InterPro" id="IPR011063">
    <property type="entry name" value="TilS/TtcA_N"/>
</dbReference>
<keyword evidence="1 6" id="KW-0436">Ligase</keyword>
<sequence>MLLRPLKKVFESIENFIMQKKIKSIIVAISGGQDSILLLKIFDELKHKLPTIEKISYIYIDHQWKANSYKHIQHLINHIKSYKKNLIIYQICKNINSENECRKQRYNLIHKHAHKYKYELIITGHNSSDKIETSLQNINRSSGQEGLSSPVIANQTNDEIFLLRPMLEIDKEKVYFLCKKLNLPIWSDSTNYIYHIERNRLRYELIPYVRNFFSKKVEQNILLSTKNHYYENEYIKQNANKLYLNSKHKNRIAINYQYISRQHLILQIKTLQIFYMYNINIKIHSNVVKKIINQMNKKKKEKKIVFEDQYYKHIINNQWLYIEMKVK</sequence>
<evidence type="ECO:0000313" key="8">
    <source>
        <dbReference type="EMBL" id="ARW65323.1"/>
    </source>
</evidence>
<dbReference type="Pfam" id="PF01171">
    <property type="entry name" value="ATP_bind_3"/>
    <property type="match status" value="1"/>
</dbReference>
<dbReference type="GO" id="GO:0005524">
    <property type="term" value="F:ATP binding"/>
    <property type="evidence" value="ECO:0007669"/>
    <property type="project" value="UniProtKB-UniRule"/>
</dbReference>
<dbReference type="InterPro" id="IPR014729">
    <property type="entry name" value="Rossmann-like_a/b/a_fold"/>
</dbReference>
<keyword evidence="3 6" id="KW-0547">Nucleotide-binding</keyword>
<name>A0A1Z1MH39_MELHR</name>
<evidence type="ECO:0000259" key="7">
    <source>
        <dbReference type="Pfam" id="PF01171"/>
    </source>
</evidence>
<evidence type="ECO:0000256" key="5">
    <source>
        <dbReference type="ARBA" id="ARBA00048539"/>
    </source>
</evidence>
<accession>A0A1Z1MH39</accession>
<keyword evidence="8" id="KW-0934">Plastid</keyword>
<evidence type="ECO:0000256" key="6">
    <source>
        <dbReference type="HAMAP-Rule" id="MF_01161"/>
    </source>
</evidence>
<reference evidence="8" key="1">
    <citation type="journal article" date="2017" name="J. Phycol.">
        <title>Analysis of chloroplast genomes and a supermatrix inform reclassification of the Rhodomelaceae (Rhodophyta).</title>
        <authorList>
            <person name="Diaz-Tapia P."/>
            <person name="Maggs C.A."/>
            <person name="West J.A."/>
            <person name="Verbruggen H."/>
        </authorList>
    </citation>
    <scope>NUCLEOTIDE SEQUENCE</scope>
    <source>
        <strain evidence="8">PD890</strain>
    </source>
</reference>
<dbReference type="Gene3D" id="3.40.50.620">
    <property type="entry name" value="HUPs"/>
    <property type="match status" value="1"/>
</dbReference>
<dbReference type="InterPro" id="IPR012094">
    <property type="entry name" value="tRNA_Ile_lys_synt"/>
</dbReference>
<dbReference type="SUPFAM" id="SSF52402">
    <property type="entry name" value="Adenine nucleotide alpha hydrolases-like"/>
    <property type="match status" value="1"/>
</dbReference>
<dbReference type="GO" id="GO:0032267">
    <property type="term" value="F:tRNA(Ile)-lysidine synthase activity"/>
    <property type="evidence" value="ECO:0007669"/>
    <property type="project" value="UniProtKB-EC"/>
</dbReference>
<keyword evidence="4 6" id="KW-0067">ATP-binding</keyword>
<comment type="domain">
    <text evidence="6">The N-terminal region contains the highly conserved SGGXDS motif, predicted to be a P-loop motif involved in ATP binding.</text>
</comment>
<organism evidence="8">
    <name type="scientific">Melanothamnus harveyi</name>
    <name type="common">Filamentous red alga</name>
    <name type="synonym">Neosiphonia harveyi</name>
    <dbReference type="NCBI Taxonomy" id="397005"/>
    <lineage>
        <taxon>Eukaryota</taxon>
        <taxon>Rhodophyta</taxon>
        <taxon>Florideophyceae</taxon>
        <taxon>Rhodymeniophycidae</taxon>
        <taxon>Ceramiales</taxon>
        <taxon>Rhodomelaceae</taxon>
        <taxon>Polysiphonioideae</taxon>
        <taxon>Melanothamnus</taxon>
    </lineage>
</organism>
<dbReference type="AlphaFoldDB" id="A0A1Z1MH39"/>
<keyword evidence="2 6" id="KW-0819">tRNA processing</keyword>
<comment type="catalytic activity">
    <reaction evidence="5 6">
        <text>cytidine(34) in tRNA(Ile2) + L-lysine + ATP = lysidine(34) in tRNA(Ile2) + AMP + diphosphate + H(+)</text>
        <dbReference type="Rhea" id="RHEA:43744"/>
        <dbReference type="Rhea" id="RHEA-COMP:10625"/>
        <dbReference type="Rhea" id="RHEA-COMP:10670"/>
        <dbReference type="ChEBI" id="CHEBI:15378"/>
        <dbReference type="ChEBI" id="CHEBI:30616"/>
        <dbReference type="ChEBI" id="CHEBI:32551"/>
        <dbReference type="ChEBI" id="CHEBI:33019"/>
        <dbReference type="ChEBI" id="CHEBI:82748"/>
        <dbReference type="ChEBI" id="CHEBI:83665"/>
        <dbReference type="ChEBI" id="CHEBI:456215"/>
        <dbReference type="EC" id="6.3.4.19"/>
    </reaction>
</comment>
<dbReference type="GO" id="GO:0009507">
    <property type="term" value="C:chloroplast"/>
    <property type="evidence" value="ECO:0007669"/>
    <property type="project" value="UniProtKB-SubCell"/>
</dbReference>
<evidence type="ECO:0000256" key="3">
    <source>
        <dbReference type="ARBA" id="ARBA00022741"/>
    </source>
</evidence>
<dbReference type="NCBIfam" id="TIGR02432">
    <property type="entry name" value="lysidine_TilS_N"/>
    <property type="match status" value="1"/>
</dbReference>
<comment type="similarity">
    <text evidence="6">Belongs to the tRNA(Ile)-lysidine synthase family.</text>
</comment>
<dbReference type="EMBL" id="MF101437">
    <property type="protein sequence ID" value="ARW65323.1"/>
    <property type="molecule type" value="Genomic_DNA"/>
</dbReference>
<dbReference type="InterPro" id="IPR012795">
    <property type="entry name" value="tRNA_Ile_lys_synt_N"/>
</dbReference>
<evidence type="ECO:0000256" key="1">
    <source>
        <dbReference type="ARBA" id="ARBA00022598"/>
    </source>
</evidence>
<keyword evidence="8" id="KW-0150">Chloroplast</keyword>